<keyword evidence="3" id="KW-0175">Coiled coil</keyword>
<accession>A0A5J4URP5</accession>
<comment type="caution">
    <text evidence="4">The sequence shown here is derived from an EMBL/GenBank/DDBJ whole genome shotgun (WGS) entry which is preliminary data.</text>
</comment>
<dbReference type="InterPro" id="IPR001611">
    <property type="entry name" value="Leu-rich_rpt"/>
</dbReference>
<evidence type="ECO:0000256" key="1">
    <source>
        <dbReference type="ARBA" id="ARBA00022614"/>
    </source>
</evidence>
<gene>
    <name evidence="4" type="ORF">EZS28_031704</name>
</gene>
<keyword evidence="1" id="KW-0433">Leucine-rich repeat</keyword>
<protein>
    <submittedName>
        <fullName evidence="4">Uncharacterized protein</fullName>
    </submittedName>
</protein>
<dbReference type="Pfam" id="PF12799">
    <property type="entry name" value="LRR_4"/>
    <property type="match status" value="1"/>
</dbReference>
<dbReference type="OrthoDB" id="271226at2759"/>
<dbReference type="SUPFAM" id="SSF52075">
    <property type="entry name" value="Outer arm dynein light chain 1"/>
    <property type="match status" value="1"/>
</dbReference>
<dbReference type="AlphaFoldDB" id="A0A5J4URP5"/>
<evidence type="ECO:0000256" key="2">
    <source>
        <dbReference type="ARBA" id="ARBA00022737"/>
    </source>
</evidence>
<dbReference type="PANTHER" id="PTHR18849:SF0">
    <property type="entry name" value="CILIA- AND FLAGELLA-ASSOCIATED PROTEIN 410-RELATED"/>
    <property type="match status" value="1"/>
</dbReference>
<dbReference type="Gene3D" id="3.80.10.10">
    <property type="entry name" value="Ribonuclease Inhibitor"/>
    <property type="match status" value="2"/>
</dbReference>
<name>A0A5J4URP5_9EUKA</name>
<dbReference type="PROSITE" id="PS51450">
    <property type="entry name" value="LRR"/>
    <property type="match status" value="1"/>
</dbReference>
<dbReference type="Proteomes" id="UP000324800">
    <property type="component" value="Unassembled WGS sequence"/>
</dbReference>
<keyword evidence="2" id="KW-0677">Repeat</keyword>
<organism evidence="4 5">
    <name type="scientific">Streblomastix strix</name>
    <dbReference type="NCBI Taxonomy" id="222440"/>
    <lineage>
        <taxon>Eukaryota</taxon>
        <taxon>Metamonada</taxon>
        <taxon>Preaxostyla</taxon>
        <taxon>Oxymonadida</taxon>
        <taxon>Streblomastigidae</taxon>
        <taxon>Streblomastix</taxon>
    </lineage>
</organism>
<proteinExistence type="predicted"/>
<dbReference type="InterPro" id="IPR032675">
    <property type="entry name" value="LRR_dom_sf"/>
</dbReference>
<evidence type="ECO:0000256" key="3">
    <source>
        <dbReference type="SAM" id="Coils"/>
    </source>
</evidence>
<reference evidence="4 5" key="1">
    <citation type="submission" date="2019-03" db="EMBL/GenBank/DDBJ databases">
        <title>Single cell metagenomics reveals metabolic interactions within the superorganism composed of flagellate Streblomastix strix and complex community of Bacteroidetes bacteria on its surface.</title>
        <authorList>
            <person name="Treitli S.C."/>
            <person name="Kolisko M."/>
            <person name="Husnik F."/>
            <person name="Keeling P."/>
            <person name="Hampl V."/>
        </authorList>
    </citation>
    <scope>NUCLEOTIDE SEQUENCE [LARGE SCALE GENOMIC DNA]</scope>
    <source>
        <strain evidence="4">ST1C</strain>
    </source>
</reference>
<feature type="coiled-coil region" evidence="3">
    <location>
        <begin position="19"/>
        <end position="61"/>
    </location>
</feature>
<dbReference type="EMBL" id="SNRW01013307">
    <property type="protein sequence ID" value="KAA6372770.1"/>
    <property type="molecule type" value="Genomic_DNA"/>
</dbReference>
<dbReference type="InterPro" id="IPR025875">
    <property type="entry name" value="Leu-rich_rpt_4"/>
</dbReference>
<dbReference type="PANTHER" id="PTHR18849">
    <property type="entry name" value="LEUCINE RICH REPEAT PROTEIN"/>
    <property type="match status" value="1"/>
</dbReference>
<sequence length="285" mass="32754">MQKTTVEFKSTSYTRVSVLQQSQRKTDMLIEENQQVTRERAKKLQNRRTEFERVLDSLSGQSQKIKELKLESGRVEANGFSLQTVEGIEQQQRTEYLYLRENLLETIPPHISLKYVKIVDVSFNRLHSINFIGQMPLLRQLYARGNLIESLADIPLCPSLEYLVISMNPITSLVGLDQLPNLRSLIIEKCKIDSLQGLPEGVSTQLESIRLGGNPVSDENRFLNILLLVCLPDLRRINGVDVYEEEKKQANKFPQKLASCLRLGMKIDDVEEWEKKDYSTINKEA</sequence>
<feature type="non-terminal residue" evidence="4">
    <location>
        <position position="285"/>
    </location>
</feature>
<evidence type="ECO:0000313" key="4">
    <source>
        <dbReference type="EMBL" id="KAA6372770.1"/>
    </source>
</evidence>
<evidence type="ECO:0000313" key="5">
    <source>
        <dbReference type="Proteomes" id="UP000324800"/>
    </source>
</evidence>